<name>L9JBU5_TUPCH</name>
<dbReference type="STRING" id="246437.L9JBU5"/>
<feature type="region of interest" description="Disordered" evidence="1">
    <location>
        <begin position="1"/>
        <end position="34"/>
    </location>
</feature>
<protein>
    <submittedName>
        <fullName evidence="2">Putative adenosylhomocysteinase 3</fullName>
    </submittedName>
</protein>
<dbReference type="Proteomes" id="UP000011518">
    <property type="component" value="Unassembled WGS sequence"/>
</dbReference>
<accession>L9JBU5</accession>
<proteinExistence type="predicted"/>
<sequence length="80" mass="8523">MKRGDPHHQHQRHRDGGEALVSPDGTVTEAPRTVKKSGTDAVPFICRFCNILASSLNGEGSSNVHFLSSEICPPCSVGGH</sequence>
<evidence type="ECO:0000313" key="3">
    <source>
        <dbReference type="Proteomes" id="UP000011518"/>
    </source>
</evidence>
<reference evidence="3" key="1">
    <citation type="submission" date="2012-07" db="EMBL/GenBank/DDBJ databases">
        <title>Genome of the Chinese tree shrew, a rising model animal genetically related to primates.</title>
        <authorList>
            <person name="Zhang G."/>
            <person name="Fan Y."/>
            <person name="Yao Y."/>
            <person name="Huang Z."/>
        </authorList>
    </citation>
    <scope>NUCLEOTIDE SEQUENCE [LARGE SCALE GENOMIC DNA]</scope>
</reference>
<evidence type="ECO:0000313" key="2">
    <source>
        <dbReference type="EMBL" id="ELW48031.1"/>
    </source>
</evidence>
<dbReference type="EMBL" id="KB321076">
    <property type="protein sequence ID" value="ELW48031.1"/>
    <property type="molecule type" value="Genomic_DNA"/>
</dbReference>
<reference evidence="3" key="2">
    <citation type="journal article" date="2013" name="Nat. Commun.">
        <title>Genome of the Chinese tree shrew.</title>
        <authorList>
            <person name="Fan Y."/>
            <person name="Huang Z.Y."/>
            <person name="Cao C.C."/>
            <person name="Chen C.S."/>
            <person name="Chen Y.X."/>
            <person name="Fan D.D."/>
            <person name="He J."/>
            <person name="Hou H.L."/>
            <person name="Hu L."/>
            <person name="Hu X.T."/>
            <person name="Jiang X.T."/>
            <person name="Lai R."/>
            <person name="Lang Y.S."/>
            <person name="Liang B."/>
            <person name="Liao S.G."/>
            <person name="Mu D."/>
            <person name="Ma Y.Y."/>
            <person name="Niu Y.Y."/>
            <person name="Sun X.Q."/>
            <person name="Xia J.Q."/>
            <person name="Xiao J."/>
            <person name="Xiong Z.Q."/>
            <person name="Xu L."/>
            <person name="Yang L."/>
            <person name="Zhang Y."/>
            <person name="Zhao W."/>
            <person name="Zhao X.D."/>
            <person name="Zheng Y.T."/>
            <person name="Zhou J.M."/>
            <person name="Zhu Y.B."/>
            <person name="Zhang G.J."/>
            <person name="Wang J."/>
            <person name="Yao Y.G."/>
        </authorList>
    </citation>
    <scope>NUCLEOTIDE SEQUENCE [LARGE SCALE GENOMIC DNA]</scope>
</reference>
<dbReference type="AlphaFoldDB" id="L9JBU5"/>
<gene>
    <name evidence="2" type="ORF">TREES_T100001059</name>
</gene>
<evidence type="ECO:0000256" key="1">
    <source>
        <dbReference type="SAM" id="MobiDB-lite"/>
    </source>
</evidence>
<organism evidence="2 3">
    <name type="scientific">Tupaia chinensis</name>
    <name type="common">Chinese tree shrew</name>
    <name type="synonym">Tupaia belangeri chinensis</name>
    <dbReference type="NCBI Taxonomy" id="246437"/>
    <lineage>
        <taxon>Eukaryota</taxon>
        <taxon>Metazoa</taxon>
        <taxon>Chordata</taxon>
        <taxon>Craniata</taxon>
        <taxon>Vertebrata</taxon>
        <taxon>Euteleostomi</taxon>
        <taxon>Mammalia</taxon>
        <taxon>Eutheria</taxon>
        <taxon>Euarchontoglires</taxon>
        <taxon>Scandentia</taxon>
        <taxon>Tupaiidae</taxon>
        <taxon>Tupaia</taxon>
    </lineage>
</organism>
<keyword evidence="3" id="KW-1185">Reference proteome</keyword>
<dbReference type="InParanoid" id="L9JBU5"/>